<dbReference type="Pfam" id="PF13183">
    <property type="entry name" value="Fer4_8"/>
    <property type="match status" value="1"/>
</dbReference>
<dbReference type="InterPro" id="IPR017900">
    <property type="entry name" value="4Fe4S_Fe_S_CS"/>
</dbReference>
<dbReference type="Gene3D" id="1.10.1060.10">
    <property type="entry name" value="Alpha-helical ferredoxin"/>
    <property type="match status" value="1"/>
</dbReference>
<dbReference type="PANTHER" id="PTHR43255">
    <property type="entry name" value="IRON-SULFUR-BINDING OXIDOREDUCTASE FADF-RELATED-RELATED"/>
    <property type="match status" value="1"/>
</dbReference>
<dbReference type="PANTHER" id="PTHR43255:SF2">
    <property type="entry name" value="HETERODISULFIDE REDUCTASE RELATED PROTEIN"/>
    <property type="match status" value="1"/>
</dbReference>
<dbReference type="GO" id="GO:0005886">
    <property type="term" value="C:plasma membrane"/>
    <property type="evidence" value="ECO:0007669"/>
    <property type="project" value="TreeGrafter"/>
</dbReference>
<dbReference type="InterPro" id="IPR017896">
    <property type="entry name" value="4Fe4S_Fe-S-bd"/>
</dbReference>
<dbReference type="InterPro" id="IPR009051">
    <property type="entry name" value="Helical_ferredxn"/>
</dbReference>
<dbReference type="GO" id="GO:0051536">
    <property type="term" value="F:iron-sulfur cluster binding"/>
    <property type="evidence" value="ECO:0007669"/>
    <property type="project" value="InterPro"/>
</dbReference>
<gene>
    <name evidence="3" type="ORF">GCM10007981_06110</name>
</gene>
<dbReference type="InterPro" id="IPR051460">
    <property type="entry name" value="HdrC_iron-sulfur_subunit"/>
</dbReference>
<dbReference type="InterPro" id="IPR004017">
    <property type="entry name" value="Cys_rich_dom"/>
</dbReference>
<evidence type="ECO:0000313" key="3">
    <source>
        <dbReference type="EMBL" id="GGP19996.1"/>
    </source>
</evidence>
<evidence type="ECO:0000256" key="1">
    <source>
        <dbReference type="ARBA" id="ARBA00007097"/>
    </source>
</evidence>
<dbReference type="Proteomes" id="UP000610960">
    <property type="component" value="Unassembled WGS sequence"/>
</dbReference>
<organism evidence="3 4">
    <name type="scientific">Thermocladium modestius</name>
    <dbReference type="NCBI Taxonomy" id="62609"/>
    <lineage>
        <taxon>Archaea</taxon>
        <taxon>Thermoproteota</taxon>
        <taxon>Thermoprotei</taxon>
        <taxon>Thermoproteales</taxon>
        <taxon>Thermoproteaceae</taxon>
        <taxon>Thermocladium</taxon>
    </lineage>
</organism>
<sequence>MIDVLNAISREAGACINCGFCEAVCPTFPASGYKASMGARGRINLAKAFLEEVGRGGKSRLAVGDAFNSCLSCYACLQVCPAGVNAGRVSDYMKQAIADGNFLAGRQEHPVAKMIVELTMRYWDPLGLRKECAEWARGIEFDGSSSTVLYTGHMYQLMAYNKKLKELLNGNMKLMSIGSAILSRAPSLSKMMAGLYDPEVRRKMEGYLRNVVKLLKAAGVKFGYLGEDEPYPGTLLLDMGYVEEFRRYAEKVVNLFRERGVRRLIVVDPHTYDIMINEYPKYVPGFDLEVVHYLDLLGSLDLKRGLGSVAYHEPCHLKRRLDYDKPLELLSKVAEVRLPLHNGRNTMCCGGPDEAFYPGISDNVASIRFKELKDTNAARIVTACPICFVNLDKDESVVDISEVLIEAMGGKA</sequence>
<dbReference type="PROSITE" id="PS51379">
    <property type="entry name" value="4FE4S_FER_2"/>
    <property type="match status" value="2"/>
</dbReference>
<evidence type="ECO:0000259" key="2">
    <source>
        <dbReference type="PROSITE" id="PS51379"/>
    </source>
</evidence>
<reference evidence="3" key="1">
    <citation type="journal article" date="2014" name="Int. J. Syst. Evol. Microbiol.">
        <title>Complete genome sequence of Corynebacterium casei LMG S-19264T (=DSM 44701T), isolated from a smear-ripened cheese.</title>
        <authorList>
            <consortium name="US DOE Joint Genome Institute (JGI-PGF)"/>
            <person name="Walter F."/>
            <person name="Albersmeier A."/>
            <person name="Kalinowski J."/>
            <person name="Ruckert C."/>
        </authorList>
    </citation>
    <scope>NUCLEOTIDE SEQUENCE</scope>
    <source>
        <strain evidence="3">JCM 10088</strain>
    </source>
</reference>
<feature type="domain" description="4Fe-4S ferredoxin-type" evidence="2">
    <location>
        <begin position="59"/>
        <end position="92"/>
    </location>
</feature>
<dbReference type="GO" id="GO:0016491">
    <property type="term" value="F:oxidoreductase activity"/>
    <property type="evidence" value="ECO:0007669"/>
    <property type="project" value="UniProtKB-ARBA"/>
</dbReference>
<dbReference type="PROSITE" id="PS00198">
    <property type="entry name" value="4FE4S_FER_1"/>
    <property type="match status" value="2"/>
</dbReference>
<protein>
    <recommendedName>
        <fullName evidence="2">4Fe-4S ferredoxin-type domain-containing protein</fullName>
    </recommendedName>
</protein>
<proteinExistence type="inferred from homology"/>
<dbReference type="RefSeq" id="WP_229657637.1">
    <property type="nucleotide sequence ID" value="NZ_BMNL01000001.1"/>
</dbReference>
<dbReference type="SUPFAM" id="SSF46548">
    <property type="entry name" value="alpha-helical ferredoxin"/>
    <property type="match status" value="1"/>
</dbReference>
<comment type="similarity">
    <text evidence="1">Belongs to the HdrC family.</text>
</comment>
<reference evidence="3" key="2">
    <citation type="submission" date="2020-09" db="EMBL/GenBank/DDBJ databases">
        <authorList>
            <person name="Sun Q."/>
            <person name="Ohkuma M."/>
        </authorList>
    </citation>
    <scope>NUCLEOTIDE SEQUENCE</scope>
    <source>
        <strain evidence="3">JCM 10088</strain>
    </source>
</reference>
<dbReference type="Pfam" id="PF02754">
    <property type="entry name" value="CCG"/>
    <property type="match status" value="1"/>
</dbReference>
<comment type="caution">
    <text evidence="3">The sequence shown here is derived from an EMBL/GenBank/DDBJ whole genome shotgun (WGS) entry which is preliminary data.</text>
</comment>
<evidence type="ECO:0000313" key="4">
    <source>
        <dbReference type="Proteomes" id="UP000610960"/>
    </source>
</evidence>
<name>A0A830GSW8_9CREN</name>
<feature type="domain" description="4Fe-4S ferredoxin-type" evidence="2">
    <location>
        <begin position="6"/>
        <end position="36"/>
    </location>
</feature>
<dbReference type="AlphaFoldDB" id="A0A830GSW8"/>
<keyword evidence="4" id="KW-1185">Reference proteome</keyword>
<accession>A0A830GSW8</accession>
<dbReference type="EMBL" id="BMNL01000001">
    <property type="protein sequence ID" value="GGP19996.1"/>
    <property type="molecule type" value="Genomic_DNA"/>
</dbReference>